<dbReference type="EMBL" id="BBYR01000070">
    <property type="protein sequence ID" value="GAP38277.1"/>
    <property type="molecule type" value="Genomic_DNA"/>
</dbReference>
<gene>
    <name evidence="2" type="ORF">ISF6_4735</name>
</gene>
<reference evidence="2 3" key="2">
    <citation type="journal article" date="2016" name="Science">
        <title>A bacterium that degrades and assimilates poly(ethylene terephthalate).</title>
        <authorList>
            <person name="Yoshida S."/>
            <person name="Hiraga K."/>
            <person name="Takehana T."/>
            <person name="Taniguchi I."/>
            <person name="Yamaji H."/>
            <person name="Maeda Y."/>
            <person name="Toyohara K."/>
            <person name="Miyamoto K."/>
            <person name="Kimura Y."/>
            <person name="Oda K."/>
        </authorList>
    </citation>
    <scope>NUCLEOTIDE SEQUENCE [LARGE SCALE GENOMIC DNA]</scope>
    <source>
        <strain evidence="3">NBRC 110686 / TISTR 2288 / 201-F6</strain>
    </source>
</reference>
<dbReference type="GO" id="GO:0006508">
    <property type="term" value="P:proteolysis"/>
    <property type="evidence" value="ECO:0007669"/>
    <property type="project" value="InterPro"/>
</dbReference>
<protein>
    <submittedName>
        <fullName evidence="2">Nisin-resistance protein</fullName>
    </submittedName>
</protein>
<dbReference type="RefSeq" id="WP_231638233.1">
    <property type="nucleotide sequence ID" value="NZ_BBYR01000070.1"/>
</dbReference>
<evidence type="ECO:0000313" key="3">
    <source>
        <dbReference type="Proteomes" id="UP000037660"/>
    </source>
</evidence>
<dbReference type="Proteomes" id="UP000037660">
    <property type="component" value="Unassembled WGS sequence"/>
</dbReference>
<keyword evidence="3" id="KW-1185">Reference proteome</keyword>
<accession>A0A0K8P6N3</accession>
<dbReference type="AlphaFoldDB" id="A0A0K8P6N3"/>
<organism evidence="2 3">
    <name type="scientific">Piscinibacter sakaiensis</name>
    <name type="common">Ideonella sakaiensis</name>
    <dbReference type="NCBI Taxonomy" id="1547922"/>
    <lineage>
        <taxon>Bacteria</taxon>
        <taxon>Pseudomonadati</taxon>
        <taxon>Pseudomonadota</taxon>
        <taxon>Betaproteobacteria</taxon>
        <taxon>Burkholderiales</taxon>
        <taxon>Sphaerotilaceae</taxon>
        <taxon>Piscinibacter</taxon>
    </lineage>
</organism>
<dbReference type="SUPFAM" id="SSF52096">
    <property type="entry name" value="ClpP/crotonase"/>
    <property type="match status" value="1"/>
</dbReference>
<dbReference type="Pfam" id="PF03572">
    <property type="entry name" value="Peptidase_S41"/>
    <property type="match status" value="1"/>
</dbReference>
<dbReference type="InterPro" id="IPR005151">
    <property type="entry name" value="Tail-specific_protease"/>
</dbReference>
<evidence type="ECO:0000313" key="2">
    <source>
        <dbReference type="EMBL" id="GAP38277.1"/>
    </source>
</evidence>
<evidence type="ECO:0000259" key="1">
    <source>
        <dbReference type="Pfam" id="PF03572"/>
    </source>
</evidence>
<dbReference type="GO" id="GO:0008236">
    <property type="term" value="F:serine-type peptidase activity"/>
    <property type="evidence" value="ECO:0007669"/>
    <property type="project" value="InterPro"/>
</dbReference>
<dbReference type="InterPro" id="IPR029045">
    <property type="entry name" value="ClpP/crotonase-like_dom_sf"/>
</dbReference>
<reference evidence="3" key="1">
    <citation type="submission" date="2015-07" db="EMBL/GenBank/DDBJ databases">
        <title>Discovery of a poly(ethylene terephthalate assimilation.</title>
        <authorList>
            <person name="Yoshida S."/>
            <person name="Hiraga K."/>
            <person name="Takehana T."/>
            <person name="Taniguchi I."/>
            <person name="Yamaji H."/>
            <person name="Maeda Y."/>
            <person name="Toyohara K."/>
            <person name="Miyamoto K."/>
            <person name="Kimura Y."/>
            <person name="Oda K."/>
        </authorList>
    </citation>
    <scope>NUCLEOTIDE SEQUENCE [LARGE SCALE GENOMIC DNA]</scope>
    <source>
        <strain evidence="3">NBRC 110686 / TISTR 2288 / 201-F6</strain>
    </source>
</reference>
<feature type="domain" description="Tail specific protease" evidence="1">
    <location>
        <begin position="277"/>
        <end position="431"/>
    </location>
</feature>
<dbReference type="Gene3D" id="3.90.226.10">
    <property type="entry name" value="2-enoyl-CoA Hydratase, Chain A, domain 1"/>
    <property type="match status" value="1"/>
</dbReference>
<name>A0A0K8P6N3_PISS1</name>
<proteinExistence type="predicted"/>
<sequence>MLSVAAGGLQADATDAWVLSGPGAMRDAQVGVDGVRVRVPHAGALSLPPVRVAAPDGGAVAFARLAVQGDAAGCVRLRFDAVDEAGQLLPAARVDGSCLPADGVVRPVALVAERPAGARELRPSLVVTGDAELRVQALRAAPARDARALLAEAVAAPLASLLDEVETRVRARMPAERAATGVDWPLVRARAWAAALGLGPRREEALPAVRAFMRALGDGHSGAAFVDPSGRFRDGAGEGLAQARPQAEILRQDGSAVLRLGLPPMLSLAGADAADYAGAIRAGLREAQRAGVCAVVLDLRGHTGGNMWPGLDGLAPLLGAGEVGAFRPGPPWVIGDEQARLVGAEAPAGVPAPAAWPVAVLIGPRTASSGEAVAIAFSGRGGSRFFGQRSRGLATSNAMIDMGEGLVLFLMTSRMVDRDGRAFPRGLQPDEAADDAAVLPAATAWLRSQGAPCSARAAPPG</sequence>
<comment type="caution">
    <text evidence="2">The sequence shown here is derived from an EMBL/GenBank/DDBJ whole genome shotgun (WGS) entry which is preliminary data.</text>
</comment>
<dbReference type="STRING" id="1547922.ISF6_4735"/>